<accession>A0ABT1X047</accession>
<gene>
    <name evidence="2" type="ORF">NRP21_03775</name>
</gene>
<protein>
    <recommendedName>
        <fullName evidence="4">Transporter</fullName>
    </recommendedName>
</protein>
<evidence type="ECO:0000256" key="1">
    <source>
        <dbReference type="SAM" id="SignalP"/>
    </source>
</evidence>
<organism evidence="2 3">
    <name type="scientific">Roseomonas populi</name>
    <dbReference type="NCBI Taxonomy" id="3121582"/>
    <lineage>
        <taxon>Bacteria</taxon>
        <taxon>Pseudomonadati</taxon>
        <taxon>Pseudomonadota</taxon>
        <taxon>Alphaproteobacteria</taxon>
        <taxon>Acetobacterales</taxon>
        <taxon>Roseomonadaceae</taxon>
        <taxon>Roseomonas</taxon>
    </lineage>
</organism>
<evidence type="ECO:0000313" key="3">
    <source>
        <dbReference type="Proteomes" id="UP001524642"/>
    </source>
</evidence>
<proteinExistence type="predicted"/>
<dbReference type="RefSeq" id="WP_257714845.1">
    <property type="nucleotide sequence ID" value="NZ_JANJOU010000002.1"/>
</dbReference>
<evidence type="ECO:0008006" key="4">
    <source>
        <dbReference type="Google" id="ProtNLM"/>
    </source>
</evidence>
<comment type="caution">
    <text evidence="2">The sequence shown here is derived from an EMBL/GenBank/DDBJ whole genome shotgun (WGS) entry which is preliminary data.</text>
</comment>
<sequence length="277" mass="29710">MSRRVLALLILAARPVAAQDEPIELADDPFEITDPIAAAPGTAEIGFVGAYERARQGRIRDTGAIQTEYEMGVFPRLELRLGQTGAYGNLETRRRLGTAVDLTDGDALPQHQEERERARAGGTSGLGLLYQLSEDRGTAPAVGLLGRVRTIYGPGRTAYEAEGVALVGKTFRPGRLPLGIHANFGWTTRIDPQPGDRTNRYLFNASIGQAVTSDVALVLTYAHSQQERGDRDFSLLQAGFRYRLPNGAVVGVAGGAGLNRDTPALQISVAVQFALGN</sequence>
<name>A0ABT1X047_9PROT</name>
<keyword evidence="1" id="KW-0732">Signal</keyword>
<dbReference type="Proteomes" id="UP001524642">
    <property type="component" value="Unassembled WGS sequence"/>
</dbReference>
<feature type="chain" id="PRO_5046663194" description="Transporter" evidence="1">
    <location>
        <begin position="19"/>
        <end position="277"/>
    </location>
</feature>
<dbReference type="EMBL" id="JANJOU010000002">
    <property type="protein sequence ID" value="MCR0981166.1"/>
    <property type="molecule type" value="Genomic_DNA"/>
</dbReference>
<keyword evidence="3" id="KW-1185">Reference proteome</keyword>
<reference evidence="2 3" key="1">
    <citation type="submission" date="2022-06" db="EMBL/GenBank/DDBJ databases">
        <title>Roseomonas CN29.</title>
        <authorList>
            <person name="Cheng Y."/>
            <person name="He X."/>
        </authorList>
    </citation>
    <scope>NUCLEOTIDE SEQUENCE [LARGE SCALE GENOMIC DNA]</scope>
    <source>
        <strain evidence="2 3">CN29</strain>
    </source>
</reference>
<feature type="signal peptide" evidence="1">
    <location>
        <begin position="1"/>
        <end position="18"/>
    </location>
</feature>
<evidence type="ECO:0000313" key="2">
    <source>
        <dbReference type="EMBL" id="MCR0981166.1"/>
    </source>
</evidence>